<comment type="caution">
    <text evidence="2">The sequence shown here is derived from an EMBL/GenBank/DDBJ whole genome shotgun (WGS) entry which is preliminary data.</text>
</comment>
<reference evidence="2 3" key="1">
    <citation type="submission" date="2015-04" db="EMBL/GenBank/DDBJ databases">
        <authorList>
            <person name="Heijne W.H."/>
            <person name="Fedorova N.D."/>
            <person name="Nierman W.C."/>
            <person name="Vollebregt A.W."/>
            <person name="Zhao Z."/>
            <person name="Wu L."/>
            <person name="Kumar M."/>
            <person name="Stam H."/>
            <person name="van den Berg M.A."/>
            <person name="Pel H.J."/>
        </authorList>
    </citation>
    <scope>NUCLEOTIDE SEQUENCE [LARGE SCALE GENOMIC DNA]</scope>
    <source>
        <strain evidence="2 3">CBS 393.64</strain>
    </source>
</reference>
<dbReference type="Gene3D" id="3.40.630.30">
    <property type="match status" value="1"/>
</dbReference>
<protein>
    <submittedName>
        <fullName evidence="2">GNAT family acetyltransferase</fullName>
    </submittedName>
</protein>
<sequence length="216" mass="24049">MYPQQVPTVIVPAQGEPIHTKRLLLRPLQTADASGIFAIRSLQEVANTLWPKSPDPDVATTERWMSEKTFRTPDASGELGRTFYFVMIRADDPSERIVGTVGINSLDPSPSVGYTVHPEFWGQGYATEALGGVMNAWWKLPRRSANKELEKMSRDSEEDEPVEKLYAACNKANVGSVKVLLKNGFKIYTEVPMEGDIVAFMEVERPSPFVSNDETA</sequence>
<organism evidence="2 3">
    <name type="scientific">Rasamsonia emersonii (strain ATCC 16479 / CBS 393.64 / IMI 116815)</name>
    <dbReference type="NCBI Taxonomy" id="1408163"/>
    <lineage>
        <taxon>Eukaryota</taxon>
        <taxon>Fungi</taxon>
        <taxon>Dikarya</taxon>
        <taxon>Ascomycota</taxon>
        <taxon>Pezizomycotina</taxon>
        <taxon>Eurotiomycetes</taxon>
        <taxon>Eurotiomycetidae</taxon>
        <taxon>Eurotiales</taxon>
        <taxon>Trichocomaceae</taxon>
        <taxon>Rasamsonia</taxon>
    </lineage>
</organism>
<evidence type="ECO:0000313" key="2">
    <source>
        <dbReference type="EMBL" id="KKA25341.1"/>
    </source>
</evidence>
<dbReference type="AlphaFoldDB" id="A0A0F4Z5H4"/>
<dbReference type="Pfam" id="PF13302">
    <property type="entry name" value="Acetyltransf_3"/>
    <property type="match status" value="1"/>
</dbReference>
<proteinExistence type="predicted"/>
<feature type="domain" description="N-acetyltransferase" evidence="1">
    <location>
        <begin position="23"/>
        <end position="206"/>
    </location>
</feature>
<dbReference type="PANTHER" id="PTHR43792:SF1">
    <property type="entry name" value="N-ACETYLTRANSFERASE DOMAIN-CONTAINING PROTEIN"/>
    <property type="match status" value="1"/>
</dbReference>
<dbReference type="PROSITE" id="PS51186">
    <property type="entry name" value="GNAT"/>
    <property type="match status" value="1"/>
</dbReference>
<dbReference type="InterPro" id="IPR051531">
    <property type="entry name" value="N-acetyltransferase"/>
</dbReference>
<keyword evidence="2" id="KW-0808">Transferase</keyword>
<keyword evidence="3" id="KW-1185">Reference proteome</keyword>
<dbReference type="InterPro" id="IPR016181">
    <property type="entry name" value="Acyl_CoA_acyltransferase"/>
</dbReference>
<evidence type="ECO:0000259" key="1">
    <source>
        <dbReference type="PROSITE" id="PS51186"/>
    </source>
</evidence>
<name>A0A0F4Z5H4_RASE3</name>
<dbReference type="GO" id="GO:0016747">
    <property type="term" value="F:acyltransferase activity, transferring groups other than amino-acyl groups"/>
    <property type="evidence" value="ECO:0007669"/>
    <property type="project" value="InterPro"/>
</dbReference>
<accession>A0A0F4Z5H4</accession>
<dbReference type="CDD" id="cd04301">
    <property type="entry name" value="NAT_SF"/>
    <property type="match status" value="1"/>
</dbReference>
<dbReference type="RefSeq" id="XP_013331953.1">
    <property type="nucleotide sequence ID" value="XM_013476499.1"/>
</dbReference>
<dbReference type="GeneID" id="25312712"/>
<dbReference type="OrthoDB" id="4072826at2759"/>
<evidence type="ECO:0000313" key="3">
    <source>
        <dbReference type="Proteomes" id="UP000053958"/>
    </source>
</evidence>
<dbReference type="SUPFAM" id="SSF55729">
    <property type="entry name" value="Acyl-CoA N-acyltransferases (Nat)"/>
    <property type="match status" value="1"/>
</dbReference>
<dbReference type="PANTHER" id="PTHR43792">
    <property type="entry name" value="GNAT FAMILY, PUTATIVE (AFU_ORTHOLOGUE AFUA_3G00765)-RELATED-RELATED"/>
    <property type="match status" value="1"/>
</dbReference>
<dbReference type="InterPro" id="IPR000182">
    <property type="entry name" value="GNAT_dom"/>
</dbReference>
<dbReference type="EMBL" id="LASV01000025">
    <property type="protein sequence ID" value="KKA25341.1"/>
    <property type="molecule type" value="Genomic_DNA"/>
</dbReference>
<gene>
    <name evidence="2" type="ORF">T310_0658</name>
</gene>
<dbReference type="Proteomes" id="UP000053958">
    <property type="component" value="Unassembled WGS sequence"/>
</dbReference>